<dbReference type="EMBL" id="JANYMP010000002">
    <property type="protein sequence ID" value="MCS7476091.1"/>
    <property type="molecule type" value="Genomic_DNA"/>
</dbReference>
<reference evidence="3" key="1">
    <citation type="submission" date="2022-08" db="EMBL/GenBank/DDBJ databases">
        <authorList>
            <person name="Tistechok S."/>
            <person name="Samborskyy M."/>
            <person name="Roman I."/>
        </authorList>
    </citation>
    <scope>NUCLEOTIDE SEQUENCE</scope>
    <source>
        <strain evidence="3">DSM 103496</strain>
    </source>
</reference>
<keyword evidence="4" id="KW-1185">Reference proteome</keyword>
<dbReference type="RefSeq" id="WP_259621606.1">
    <property type="nucleotide sequence ID" value="NZ_JANYMP010000002.1"/>
</dbReference>
<sequence>MRAVRACAVLLLLLVLTPPAHAATGTYIRLAHLSPGTGSQDITLIPAAGTAVRTTGVDYGDLLDYRRVEPGPYTVEWRPLGSDPGGKATASTTVNAAQGKAYTVAGLGNADRLALKVLDDDITLPGSGQARIRMVNAAPRAASADLVREGTAILRQAVYAEPTLYTSIAPETATLQVVPRGAEPASLTATIEPGGVYTVVVLELDGKVTATIRADAKASEVVPGGGQETGWGGMADGEGSTEWPVVPFAAVLVCAAVLWARRDRVAP</sequence>
<dbReference type="Pfam" id="PF14344">
    <property type="entry name" value="DUF4397"/>
    <property type="match status" value="1"/>
</dbReference>
<accession>A0A9X2VGB4</accession>
<evidence type="ECO:0000256" key="1">
    <source>
        <dbReference type="SAM" id="SignalP"/>
    </source>
</evidence>
<dbReference type="InterPro" id="IPR025510">
    <property type="entry name" value="DUF4397"/>
</dbReference>
<comment type="caution">
    <text evidence="3">The sequence shown here is derived from an EMBL/GenBank/DDBJ whole genome shotgun (WGS) entry which is preliminary data.</text>
</comment>
<gene>
    <name evidence="3" type="ORF">NZH93_04425</name>
</gene>
<dbReference type="AlphaFoldDB" id="A0A9X2VGB4"/>
<evidence type="ECO:0000259" key="2">
    <source>
        <dbReference type="Pfam" id="PF14344"/>
    </source>
</evidence>
<organism evidence="3 4">
    <name type="scientific">Umezawaea endophytica</name>
    <dbReference type="NCBI Taxonomy" id="1654476"/>
    <lineage>
        <taxon>Bacteria</taxon>
        <taxon>Bacillati</taxon>
        <taxon>Actinomycetota</taxon>
        <taxon>Actinomycetes</taxon>
        <taxon>Pseudonocardiales</taxon>
        <taxon>Pseudonocardiaceae</taxon>
        <taxon>Umezawaea</taxon>
    </lineage>
</organism>
<feature type="chain" id="PRO_5040909387" evidence="1">
    <location>
        <begin position="23"/>
        <end position="267"/>
    </location>
</feature>
<name>A0A9X2VGB4_9PSEU</name>
<feature type="signal peptide" evidence="1">
    <location>
        <begin position="1"/>
        <end position="22"/>
    </location>
</feature>
<evidence type="ECO:0000313" key="4">
    <source>
        <dbReference type="Proteomes" id="UP001141259"/>
    </source>
</evidence>
<feature type="domain" description="DUF4397" evidence="2">
    <location>
        <begin position="27"/>
        <end position="145"/>
    </location>
</feature>
<protein>
    <submittedName>
        <fullName evidence="3">DUF4397 domain-containing protein</fullName>
    </submittedName>
</protein>
<keyword evidence="1" id="KW-0732">Signal</keyword>
<dbReference type="Proteomes" id="UP001141259">
    <property type="component" value="Unassembled WGS sequence"/>
</dbReference>
<evidence type="ECO:0000313" key="3">
    <source>
        <dbReference type="EMBL" id="MCS7476091.1"/>
    </source>
</evidence>
<proteinExistence type="predicted"/>